<keyword evidence="2" id="KW-1185">Reference proteome</keyword>
<dbReference type="EMBL" id="KV722578">
    <property type="protein sequence ID" value="OCH85524.1"/>
    <property type="molecule type" value="Genomic_DNA"/>
</dbReference>
<organism evidence="1 2">
    <name type="scientific">Obba rivulosa</name>
    <dbReference type="NCBI Taxonomy" id="1052685"/>
    <lineage>
        <taxon>Eukaryota</taxon>
        <taxon>Fungi</taxon>
        <taxon>Dikarya</taxon>
        <taxon>Basidiomycota</taxon>
        <taxon>Agaricomycotina</taxon>
        <taxon>Agaricomycetes</taxon>
        <taxon>Polyporales</taxon>
        <taxon>Gelatoporiaceae</taxon>
        <taxon>Obba</taxon>
    </lineage>
</organism>
<reference evidence="1 2" key="1">
    <citation type="submission" date="2016-07" db="EMBL/GenBank/DDBJ databases">
        <title>Draft genome of the white-rot fungus Obba rivulosa 3A-2.</title>
        <authorList>
            <consortium name="DOE Joint Genome Institute"/>
            <person name="Miettinen O."/>
            <person name="Riley R."/>
            <person name="Acob R."/>
            <person name="Barry K."/>
            <person name="Cullen D."/>
            <person name="De Vries R."/>
            <person name="Hainaut M."/>
            <person name="Hatakka A."/>
            <person name="Henrissat B."/>
            <person name="Hilden K."/>
            <person name="Kuo R."/>
            <person name="Labutti K."/>
            <person name="Lipzen A."/>
            <person name="Makela M.R."/>
            <person name="Sandor L."/>
            <person name="Spatafora J.W."/>
            <person name="Grigoriev I.V."/>
            <person name="Hibbett D.S."/>
        </authorList>
    </citation>
    <scope>NUCLEOTIDE SEQUENCE [LARGE SCALE GENOMIC DNA]</scope>
    <source>
        <strain evidence="1 2">3A-2</strain>
    </source>
</reference>
<protein>
    <submittedName>
        <fullName evidence="1">Uncharacterized protein</fullName>
    </submittedName>
</protein>
<dbReference type="Proteomes" id="UP000250043">
    <property type="component" value="Unassembled WGS sequence"/>
</dbReference>
<proteinExistence type="predicted"/>
<gene>
    <name evidence="1" type="ORF">OBBRIDRAFT_798063</name>
</gene>
<sequence>MLRARTFVHKASGRRRICFEHFNAFRATFRRLLAFAVRKRLRQRAARRKRLRKRAKPTRHFPDARSKFQRYQRLPVYSPSARDRRQCERFCVLG</sequence>
<evidence type="ECO:0000313" key="1">
    <source>
        <dbReference type="EMBL" id="OCH85524.1"/>
    </source>
</evidence>
<accession>A0A8E2DH60</accession>
<dbReference type="AlphaFoldDB" id="A0A8E2DH60"/>
<evidence type="ECO:0000313" key="2">
    <source>
        <dbReference type="Proteomes" id="UP000250043"/>
    </source>
</evidence>
<name>A0A8E2DH60_9APHY</name>